<reference evidence="14" key="1">
    <citation type="submission" date="2017-10" db="EMBL/GenBank/DDBJ databases">
        <title>Resolving the taxonomy of Roseburia spp., Eubacterium rectale and Agathobacter spp. through phylogenomic analysis.</title>
        <authorList>
            <person name="Sheridan P.O."/>
            <person name="Walker A.W."/>
            <person name="Duncan S.H."/>
            <person name="Scott K.P."/>
            <person name="Toole P.W.O."/>
            <person name="Luis P."/>
            <person name="Flint H.J."/>
        </authorList>
    </citation>
    <scope>NUCLEOTIDE SEQUENCE [LARGE SCALE GENOMIC DNA]</scope>
    <source>
        <strain evidence="14">JK10</strain>
    </source>
</reference>
<dbReference type="NCBIfam" id="TIGR00797">
    <property type="entry name" value="matE"/>
    <property type="match status" value="1"/>
</dbReference>
<dbReference type="InterPro" id="IPR048279">
    <property type="entry name" value="MdtK-like"/>
</dbReference>
<accession>A0A2G3EDG1</accession>
<feature type="transmembrane region" description="Helical" evidence="13">
    <location>
        <begin position="321"/>
        <end position="340"/>
    </location>
</feature>
<dbReference type="GO" id="GO:0015297">
    <property type="term" value="F:antiporter activity"/>
    <property type="evidence" value="ECO:0007669"/>
    <property type="project" value="UniProtKB-KW"/>
</dbReference>
<evidence type="ECO:0000256" key="2">
    <source>
        <dbReference type="ARBA" id="ARBA00004651"/>
    </source>
</evidence>
<feature type="transmembrane region" description="Helical" evidence="13">
    <location>
        <begin position="424"/>
        <end position="443"/>
    </location>
</feature>
<feature type="transmembrane region" description="Helical" evidence="13">
    <location>
        <begin position="165"/>
        <end position="190"/>
    </location>
</feature>
<dbReference type="InterPro" id="IPR050222">
    <property type="entry name" value="MATE_MdtK"/>
</dbReference>
<evidence type="ECO:0000256" key="10">
    <source>
        <dbReference type="ARBA" id="ARBA00023065"/>
    </source>
</evidence>
<feature type="transmembrane region" description="Helical" evidence="13">
    <location>
        <begin position="242"/>
        <end position="267"/>
    </location>
</feature>
<dbReference type="GO" id="GO:0006811">
    <property type="term" value="P:monoatomic ion transport"/>
    <property type="evidence" value="ECO:0007669"/>
    <property type="project" value="UniProtKB-KW"/>
</dbReference>
<feature type="transmembrane region" description="Helical" evidence="13">
    <location>
        <begin position="99"/>
        <end position="120"/>
    </location>
</feature>
<feature type="transmembrane region" description="Helical" evidence="13">
    <location>
        <begin position="132"/>
        <end position="153"/>
    </location>
</feature>
<evidence type="ECO:0000313" key="15">
    <source>
        <dbReference type="Proteomes" id="UP000224317"/>
    </source>
</evidence>
<feature type="transmembrane region" description="Helical" evidence="13">
    <location>
        <begin position="399"/>
        <end position="418"/>
    </location>
</feature>
<evidence type="ECO:0000256" key="13">
    <source>
        <dbReference type="SAM" id="Phobius"/>
    </source>
</evidence>
<evidence type="ECO:0000256" key="1">
    <source>
        <dbReference type="ARBA" id="ARBA00003408"/>
    </source>
</evidence>
<dbReference type="GO" id="GO:0042910">
    <property type="term" value="F:xenobiotic transmembrane transporter activity"/>
    <property type="evidence" value="ECO:0007669"/>
    <property type="project" value="InterPro"/>
</dbReference>
<dbReference type="AlphaFoldDB" id="A0A2G3EDG1"/>
<comment type="subcellular location">
    <subcellularLocation>
        <location evidence="2">Cell membrane</location>
        <topology evidence="2">Multi-pass membrane protein</topology>
    </subcellularLocation>
</comment>
<dbReference type="InterPro" id="IPR002528">
    <property type="entry name" value="MATE_fam"/>
</dbReference>
<keyword evidence="8 13" id="KW-0812">Transmembrane</keyword>
<dbReference type="PANTHER" id="PTHR43298">
    <property type="entry name" value="MULTIDRUG RESISTANCE PROTEIN NORM-RELATED"/>
    <property type="match status" value="1"/>
</dbReference>
<evidence type="ECO:0000256" key="6">
    <source>
        <dbReference type="ARBA" id="ARBA00022449"/>
    </source>
</evidence>
<dbReference type="GO" id="GO:0005886">
    <property type="term" value="C:plasma membrane"/>
    <property type="evidence" value="ECO:0007669"/>
    <property type="project" value="UniProtKB-SubCell"/>
</dbReference>
<sequence length="456" mass="50197">MNNPMKEAPVNSLMLKMGTPIILSMMMQALYNIVDSAFVSNMGTNGEMALNALTLAFPVQVLLIALGIGTGVGMNVVVARSLGQQDYEKASRTAGTTKVLAFIIFAMFFLFGIFGVKFYIGTQTTNATISEMAIVYLRICCMLSLGNVYFTVYEKLLQAHGRSKYSTIAQIAGALTNIVLDPILIYGLLGLPRLEVVGAALATVIGQFVSMGLGWYFHRKYDNEILNDRKYLKISVSMVKEIYSIGFPAIVAQALMSVMTYLLNIIFVRIGENVVTAYGLYYKIQQFILFAAFGMRDTITPIISFAHGMKDEKRIKEGMKWGILYTSVIMLFGTLILEVFASPFANMFGLSGETEAICVVAMRIVSISFLFAGFNISFQGIYQALNAGPQSLVISLLRQFVLVIPVAYVFSNMVIAGIASKSIIWFTFMIAEVLTALVGYIMLKKIVKNSLSIKVI</sequence>
<feature type="transmembrane region" description="Helical" evidence="13">
    <location>
        <begin position="54"/>
        <end position="78"/>
    </location>
</feature>
<feature type="transmembrane region" description="Helical" evidence="13">
    <location>
        <begin position="360"/>
        <end position="378"/>
    </location>
</feature>
<evidence type="ECO:0000256" key="7">
    <source>
        <dbReference type="ARBA" id="ARBA00022475"/>
    </source>
</evidence>
<protein>
    <recommendedName>
        <fullName evidence="4">Probable multidrug resistance protein NorM</fullName>
    </recommendedName>
    <alternativeName>
        <fullName evidence="12">Multidrug-efflux transporter</fullName>
    </alternativeName>
</protein>
<keyword evidence="6" id="KW-0050">Antiport</keyword>
<feature type="transmembrane region" description="Helical" evidence="13">
    <location>
        <begin position="287"/>
        <end position="309"/>
    </location>
</feature>
<evidence type="ECO:0000256" key="12">
    <source>
        <dbReference type="ARBA" id="ARBA00031636"/>
    </source>
</evidence>
<comment type="similarity">
    <text evidence="3">Belongs to the multi antimicrobial extrusion (MATE) (TC 2.A.66.1) family.</text>
</comment>
<evidence type="ECO:0000313" key="14">
    <source>
        <dbReference type="EMBL" id="PHU41294.1"/>
    </source>
</evidence>
<name>A0A2G3EDG1_9FIRM</name>
<dbReference type="Proteomes" id="UP000224317">
    <property type="component" value="Unassembled WGS sequence"/>
</dbReference>
<evidence type="ECO:0000256" key="11">
    <source>
        <dbReference type="ARBA" id="ARBA00023136"/>
    </source>
</evidence>
<dbReference type="RefSeq" id="WP_099412616.1">
    <property type="nucleotide sequence ID" value="NZ_PDYH01000005.1"/>
</dbReference>
<dbReference type="PIRSF" id="PIRSF006603">
    <property type="entry name" value="DinF"/>
    <property type="match status" value="1"/>
</dbReference>
<proteinExistence type="inferred from homology"/>
<comment type="caution">
    <text evidence="14">The sequence shown here is derived from an EMBL/GenBank/DDBJ whole genome shotgun (WGS) entry which is preliminary data.</text>
</comment>
<evidence type="ECO:0000256" key="9">
    <source>
        <dbReference type="ARBA" id="ARBA00022989"/>
    </source>
</evidence>
<keyword evidence="10" id="KW-0406">Ion transport</keyword>
<feature type="transmembrane region" description="Helical" evidence="13">
    <location>
        <begin position="12"/>
        <end position="34"/>
    </location>
</feature>
<keyword evidence="7" id="KW-1003">Cell membrane</keyword>
<dbReference type="PANTHER" id="PTHR43298:SF2">
    <property type="entry name" value="FMN_FAD EXPORTER YEEO-RELATED"/>
    <property type="match status" value="1"/>
</dbReference>
<evidence type="ECO:0000256" key="3">
    <source>
        <dbReference type="ARBA" id="ARBA00010199"/>
    </source>
</evidence>
<feature type="transmembrane region" description="Helical" evidence="13">
    <location>
        <begin position="196"/>
        <end position="217"/>
    </location>
</feature>
<keyword evidence="9 13" id="KW-1133">Transmembrane helix</keyword>
<gene>
    <name evidence="14" type="ORF">CSX00_01500</name>
</gene>
<dbReference type="Pfam" id="PF01554">
    <property type="entry name" value="MatE"/>
    <property type="match status" value="2"/>
</dbReference>
<keyword evidence="15" id="KW-1185">Reference proteome</keyword>
<keyword evidence="11 13" id="KW-0472">Membrane</keyword>
<keyword evidence="5" id="KW-0813">Transport</keyword>
<dbReference type="EMBL" id="PDYH01000005">
    <property type="protein sequence ID" value="PHU41294.1"/>
    <property type="molecule type" value="Genomic_DNA"/>
</dbReference>
<evidence type="ECO:0000256" key="4">
    <source>
        <dbReference type="ARBA" id="ARBA00020268"/>
    </source>
</evidence>
<comment type="function">
    <text evidence="1">Multidrug efflux pump.</text>
</comment>
<evidence type="ECO:0000256" key="8">
    <source>
        <dbReference type="ARBA" id="ARBA00022692"/>
    </source>
</evidence>
<evidence type="ECO:0000256" key="5">
    <source>
        <dbReference type="ARBA" id="ARBA00022448"/>
    </source>
</evidence>
<organism evidence="14 15">
    <name type="scientific">Pseudobutyrivibrio ruminis</name>
    <dbReference type="NCBI Taxonomy" id="46206"/>
    <lineage>
        <taxon>Bacteria</taxon>
        <taxon>Bacillati</taxon>
        <taxon>Bacillota</taxon>
        <taxon>Clostridia</taxon>
        <taxon>Lachnospirales</taxon>
        <taxon>Lachnospiraceae</taxon>
        <taxon>Pseudobutyrivibrio</taxon>
    </lineage>
</organism>